<dbReference type="GO" id="GO:0110154">
    <property type="term" value="P:RNA decapping"/>
    <property type="evidence" value="ECO:0007669"/>
    <property type="project" value="TreeGrafter"/>
</dbReference>
<dbReference type="SUPFAM" id="SSF56300">
    <property type="entry name" value="Metallo-dependent phosphatases"/>
    <property type="match status" value="1"/>
</dbReference>
<dbReference type="GO" id="GO:0008803">
    <property type="term" value="F:bis(5'-nucleosyl)-tetraphosphatase (symmetrical) activity"/>
    <property type="evidence" value="ECO:0007669"/>
    <property type="project" value="TreeGrafter"/>
</dbReference>
<sequence length="233" mass="26571">MRTLAIGDIHGQRQMLDQLLSRVGPKASDQLVFLGDYVDRGPDSKGVIQRVREWVDRGSAVALRGNHEVMLLEARHSPDYAESWRRYGGIDTLASYAPAYREGSMSDIPQVDIDFLEQTCRPYFETGTHIFVHAGVSPSLPMEEQDDLWLYWEKLNDPTAHHSGKIVICGHTHQRSGMPLDCMHTICIDTWAYSPTGWLTCLDVHSGEYWQVNAAGQSRRDWLDPYESRHRSE</sequence>
<dbReference type="Pfam" id="PF00149">
    <property type="entry name" value="Metallophos"/>
    <property type="match status" value="1"/>
</dbReference>
<evidence type="ECO:0000259" key="1">
    <source>
        <dbReference type="Pfam" id="PF00149"/>
    </source>
</evidence>
<feature type="domain" description="Calcineurin-like phosphoesterase" evidence="1">
    <location>
        <begin position="1"/>
        <end position="174"/>
    </location>
</feature>
<dbReference type="PANTHER" id="PTHR42850:SF4">
    <property type="entry name" value="ZINC-DEPENDENT ENDOPOLYPHOSPHATASE"/>
    <property type="match status" value="1"/>
</dbReference>
<dbReference type="AlphaFoldDB" id="A0A6C2YH29"/>
<evidence type="ECO:0000313" key="3">
    <source>
        <dbReference type="Proteomes" id="UP000464378"/>
    </source>
</evidence>
<dbReference type="Gene3D" id="3.60.21.10">
    <property type="match status" value="1"/>
</dbReference>
<dbReference type="InterPro" id="IPR029052">
    <property type="entry name" value="Metallo-depent_PP-like"/>
</dbReference>
<evidence type="ECO:0000313" key="2">
    <source>
        <dbReference type="EMBL" id="VIP00717.1"/>
    </source>
</evidence>
<dbReference type="InterPro" id="IPR004843">
    <property type="entry name" value="Calcineurin-like_PHP"/>
</dbReference>
<gene>
    <name evidence="2" type="ORF">GMBLW1_32430</name>
</gene>
<dbReference type="CDD" id="cd00144">
    <property type="entry name" value="MPP_PPP_family"/>
    <property type="match status" value="1"/>
</dbReference>
<proteinExistence type="predicted"/>
<protein>
    <recommendedName>
        <fullName evidence="1">Calcineurin-like phosphoesterase domain-containing protein</fullName>
    </recommendedName>
</protein>
<dbReference type="InterPro" id="IPR050126">
    <property type="entry name" value="Ap4A_hydrolase"/>
</dbReference>
<dbReference type="Proteomes" id="UP000464378">
    <property type="component" value="Chromosome"/>
</dbReference>
<name>A0A6C2YH29_9BACT</name>
<dbReference type="GO" id="GO:0005737">
    <property type="term" value="C:cytoplasm"/>
    <property type="evidence" value="ECO:0007669"/>
    <property type="project" value="TreeGrafter"/>
</dbReference>
<keyword evidence="3" id="KW-1185">Reference proteome</keyword>
<dbReference type="EMBL" id="LR586016">
    <property type="protein sequence ID" value="VIP00717.1"/>
    <property type="molecule type" value="Genomic_DNA"/>
</dbReference>
<dbReference type="InParanoid" id="A0A6C2YH29"/>
<reference evidence="2" key="1">
    <citation type="submission" date="2019-04" db="EMBL/GenBank/DDBJ databases">
        <authorList>
            <consortium name="Science for Life Laboratories"/>
        </authorList>
    </citation>
    <scope>NUCLEOTIDE SEQUENCE</scope>
    <source>
        <strain evidence="2">MBLW1</strain>
    </source>
</reference>
<dbReference type="KEGG" id="tim:GMBLW1_32430"/>
<accession>A0A6C2YH29</accession>
<dbReference type="EMBL" id="LR593887">
    <property type="protein sequence ID" value="VTR96852.1"/>
    <property type="molecule type" value="Genomic_DNA"/>
</dbReference>
<dbReference type="PANTHER" id="PTHR42850">
    <property type="entry name" value="METALLOPHOSPHOESTERASE"/>
    <property type="match status" value="1"/>
</dbReference>
<dbReference type="RefSeq" id="WP_162655906.1">
    <property type="nucleotide sequence ID" value="NZ_LR593887.1"/>
</dbReference>
<dbReference type="GO" id="GO:0016791">
    <property type="term" value="F:phosphatase activity"/>
    <property type="evidence" value="ECO:0007669"/>
    <property type="project" value="TreeGrafter"/>
</dbReference>
<organism evidence="2">
    <name type="scientific">Tuwongella immobilis</name>
    <dbReference type="NCBI Taxonomy" id="692036"/>
    <lineage>
        <taxon>Bacteria</taxon>
        <taxon>Pseudomonadati</taxon>
        <taxon>Planctomycetota</taxon>
        <taxon>Planctomycetia</taxon>
        <taxon>Gemmatales</taxon>
        <taxon>Gemmataceae</taxon>
        <taxon>Tuwongella</taxon>
    </lineage>
</organism>